<accession>A0A380DJV0</accession>
<organism evidence="1 2">
    <name type="scientific">Staphylococcus aureus</name>
    <dbReference type="NCBI Taxonomy" id="1280"/>
    <lineage>
        <taxon>Bacteria</taxon>
        <taxon>Bacillati</taxon>
        <taxon>Bacillota</taxon>
        <taxon>Bacilli</taxon>
        <taxon>Bacillales</taxon>
        <taxon>Staphylococcaceae</taxon>
        <taxon>Staphylococcus</taxon>
    </lineage>
</organism>
<evidence type="ECO:0000313" key="1">
    <source>
        <dbReference type="EMBL" id="SUK32551.1"/>
    </source>
</evidence>
<reference evidence="1 2" key="1">
    <citation type="submission" date="2018-06" db="EMBL/GenBank/DDBJ databases">
        <authorList>
            <consortium name="Pathogen Informatics"/>
            <person name="Doyle S."/>
        </authorList>
    </citation>
    <scope>NUCLEOTIDE SEQUENCE [LARGE SCALE GENOMIC DNA]</scope>
    <source>
        <strain evidence="1 2">NCTC5664</strain>
    </source>
</reference>
<dbReference type="Proteomes" id="UP000254502">
    <property type="component" value="Unassembled WGS sequence"/>
</dbReference>
<dbReference type="SUPFAM" id="SSF53474">
    <property type="entry name" value="alpha/beta-Hydrolases"/>
    <property type="match status" value="1"/>
</dbReference>
<dbReference type="InterPro" id="IPR029058">
    <property type="entry name" value="AB_hydrolase_fold"/>
</dbReference>
<dbReference type="EMBL" id="UHAQ01000002">
    <property type="protein sequence ID" value="SUK32551.1"/>
    <property type="molecule type" value="Genomic_DNA"/>
</dbReference>
<protein>
    <submittedName>
        <fullName evidence="1">Esterase/lipase-protein</fullName>
    </submittedName>
</protein>
<sequence>MRFNHNILIAPIFTFGRSSGAYLSLLIARDRDIDGVIDFYGYSRINTEPFKTTNSYYAKIAQSVNETMIAQLTSPTPVVQDQIAQRFLIYVYARGTGKWINMINISDYTDSKYNISPNELKTLPPVFVAHCNGDYDVPVEESEHIMNHVPHSTFERVNKNEHDFDRRPNDEAITIYRKVVDFLNAITMA</sequence>
<evidence type="ECO:0000313" key="2">
    <source>
        <dbReference type="Proteomes" id="UP000254502"/>
    </source>
</evidence>
<gene>
    <name evidence="1" type="ORF">NCTC5664_00403</name>
</gene>
<proteinExistence type="predicted"/>
<name>A0A380DJV0_STAAU</name>
<dbReference type="AlphaFoldDB" id="A0A380DJV0"/>
<dbReference type="Gene3D" id="3.40.50.1820">
    <property type="entry name" value="alpha/beta hydrolase"/>
    <property type="match status" value="1"/>
</dbReference>